<keyword evidence="2" id="KW-0560">Oxidoreductase</keyword>
<name>A0A2I0V441_9BACI</name>
<dbReference type="InterPro" id="IPR011008">
    <property type="entry name" value="Dimeric_a/b-barrel"/>
</dbReference>
<dbReference type="RefSeq" id="WP_036127104.1">
    <property type="nucleotide sequence ID" value="NZ_JAZBNI010000003.1"/>
</dbReference>
<reference evidence="2 3" key="1">
    <citation type="submission" date="2017-10" db="EMBL/GenBank/DDBJ databases">
        <title>Draft genome of Lysinibacillus fusiformis strain Juneja, a laboratory-derived pathogen of Drosophila melanogaster.</title>
        <authorList>
            <person name="Smith B.R."/>
            <person name="Unckless R.L."/>
        </authorList>
    </citation>
    <scope>NUCLEOTIDE SEQUENCE [LARGE SCALE GENOMIC DNA]</scope>
    <source>
        <strain evidence="2 3">Juneja</strain>
    </source>
</reference>
<dbReference type="Proteomes" id="UP000234956">
    <property type="component" value="Unassembled WGS sequence"/>
</dbReference>
<comment type="caution">
    <text evidence="2">The sequence shown here is derived from an EMBL/GenBank/DDBJ whole genome shotgun (WGS) entry which is preliminary data.</text>
</comment>
<dbReference type="EMBL" id="PDFK01000001">
    <property type="protein sequence ID" value="PKU52982.1"/>
    <property type="molecule type" value="Genomic_DNA"/>
</dbReference>
<accession>A0A2I0V441</accession>
<dbReference type="Pfam" id="PF03992">
    <property type="entry name" value="ABM"/>
    <property type="match status" value="1"/>
</dbReference>
<evidence type="ECO:0000313" key="3">
    <source>
        <dbReference type="Proteomes" id="UP000234956"/>
    </source>
</evidence>
<dbReference type="EC" id="1.14.14.18" evidence="2"/>
<keyword evidence="2" id="KW-0503">Monooxygenase</keyword>
<dbReference type="Gene3D" id="3.30.70.100">
    <property type="match status" value="1"/>
</dbReference>
<dbReference type="PANTHER" id="PTHR34474">
    <property type="entry name" value="SIGNAL TRANSDUCTION PROTEIN TRAP"/>
    <property type="match status" value="1"/>
</dbReference>
<dbReference type="PROSITE" id="PS51725">
    <property type="entry name" value="ABM"/>
    <property type="match status" value="1"/>
</dbReference>
<organism evidence="2 3">
    <name type="scientific">Lysinibacillus fusiformis</name>
    <dbReference type="NCBI Taxonomy" id="28031"/>
    <lineage>
        <taxon>Bacteria</taxon>
        <taxon>Bacillati</taxon>
        <taxon>Bacillota</taxon>
        <taxon>Bacilli</taxon>
        <taxon>Bacillales</taxon>
        <taxon>Bacillaceae</taxon>
        <taxon>Lysinibacillus</taxon>
    </lineage>
</organism>
<dbReference type="InterPro" id="IPR050404">
    <property type="entry name" value="Heme-degrading_MO"/>
</dbReference>
<sequence length="108" mass="12617">MITVTNRFLVKKGFAHKMAPLFISDKNLLNWEGFNKVEVNVCSEPEDHDEMNVMMFWDTVEQFKAWRESDDFKNLHRREEIGNKENNESSPIMGNRVVISEIAATLVK</sequence>
<dbReference type="InterPro" id="IPR007138">
    <property type="entry name" value="ABM_dom"/>
</dbReference>
<dbReference type="PANTHER" id="PTHR34474:SF4">
    <property type="entry name" value="HEME OXYGENASE (STAPHYLOBILIN-PRODUCING) 1"/>
    <property type="match status" value="1"/>
</dbReference>
<evidence type="ECO:0000259" key="1">
    <source>
        <dbReference type="PROSITE" id="PS51725"/>
    </source>
</evidence>
<gene>
    <name evidence="2" type="ORF">CRI88_01240</name>
</gene>
<evidence type="ECO:0000313" key="2">
    <source>
        <dbReference type="EMBL" id="PKU52982.1"/>
    </source>
</evidence>
<protein>
    <submittedName>
        <fullName evidence="2">Heme-degrading monooxygenase IsdG</fullName>
        <ecNumber evidence="2">1.14.14.18</ecNumber>
    </submittedName>
</protein>
<dbReference type="GO" id="GO:0004392">
    <property type="term" value="F:heme oxygenase (decyclizing) activity"/>
    <property type="evidence" value="ECO:0007669"/>
    <property type="project" value="UniProtKB-EC"/>
</dbReference>
<feature type="domain" description="ABM" evidence="1">
    <location>
        <begin position="2"/>
        <end position="93"/>
    </location>
</feature>
<dbReference type="AlphaFoldDB" id="A0A2I0V441"/>
<dbReference type="SUPFAM" id="SSF54909">
    <property type="entry name" value="Dimeric alpha+beta barrel"/>
    <property type="match status" value="1"/>
</dbReference>
<proteinExistence type="predicted"/>